<dbReference type="AlphaFoldDB" id="A0A4Q8B7P4"/>
<dbReference type="SUPFAM" id="SSF54001">
    <property type="entry name" value="Cysteine proteinases"/>
    <property type="match status" value="1"/>
</dbReference>
<dbReference type="Gene3D" id="3.90.1720.10">
    <property type="entry name" value="endopeptidase domain like (from Nostoc punctiforme)"/>
    <property type="match status" value="1"/>
</dbReference>
<dbReference type="GO" id="GO:0008234">
    <property type="term" value="F:cysteine-type peptidase activity"/>
    <property type="evidence" value="ECO:0007669"/>
    <property type="project" value="UniProtKB-KW"/>
</dbReference>
<comment type="caution">
    <text evidence="6">The sequence shown here is derived from an EMBL/GenBank/DDBJ whole genome shotgun (WGS) entry which is preliminary data.</text>
</comment>
<keyword evidence="2" id="KW-0645">Protease</keyword>
<comment type="similarity">
    <text evidence="1">Belongs to the peptidase C40 family.</text>
</comment>
<dbReference type="InterPro" id="IPR000064">
    <property type="entry name" value="NLP_P60_dom"/>
</dbReference>
<organism evidence="6 7">
    <name type="scientific">Micromonospora kangleipakensis</name>
    <dbReference type="NCBI Taxonomy" id="1077942"/>
    <lineage>
        <taxon>Bacteria</taxon>
        <taxon>Bacillati</taxon>
        <taxon>Actinomycetota</taxon>
        <taxon>Actinomycetes</taxon>
        <taxon>Micromonosporales</taxon>
        <taxon>Micromonosporaceae</taxon>
        <taxon>Micromonospora</taxon>
    </lineage>
</organism>
<keyword evidence="7" id="KW-1185">Reference proteome</keyword>
<keyword evidence="4" id="KW-0788">Thiol protease</keyword>
<sequence>MRCVGLEWKEPRPLSPVRTRPAGSRLLTRILAAAAAAAAAAMVAVGPAAPAHAAPSAADVQQQIDAAWQKLEPVIEQYNKVRSDLAANQRRSAELSRRIEPLGKSVEASRTRVQEILAGYYKQERSLSTFNALLSRGSSPAALGDQLALVNRVADSEQRQITRLSAQQASYDADKEKVDALIAIQQRQQAQLAARKKAIDAEIKRLDALHRQIAATEAAAAAKAAADAAAARAAAAAQTAATASSTSPITSTSSLFIGGQCPAVPITGSGGVAAKTACKQIGKPYVWAANGPDSFDCSGLTQYAWASAGVQLDHYTGSQWTAGVAVSRANLRTGDLVFFYSDHHHMGIYVGNGLIVHAPHTGDVVRMAQLANMSYSGARRPG</sequence>
<evidence type="ECO:0000256" key="4">
    <source>
        <dbReference type="ARBA" id="ARBA00022807"/>
    </source>
</evidence>
<evidence type="ECO:0000256" key="3">
    <source>
        <dbReference type="ARBA" id="ARBA00022801"/>
    </source>
</evidence>
<proteinExistence type="inferred from homology"/>
<dbReference type="EMBL" id="SHLD01000001">
    <property type="protein sequence ID" value="RZU73670.1"/>
    <property type="molecule type" value="Genomic_DNA"/>
</dbReference>
<evidence type="ECO:0000313" key="7">
    <source>
        <dbReference type="Proteomes" id="UP000294114"/>
    </source>
</evidence>
<dbReference type="GO" id="GO:0006508">
    <property type="term" value="P:proteolysis"/>
    <property type="evidence" value="ECO:0007669"/>
    <property type="project" value="UniProtKB-KW"/>
</dbReference>
<dbReference type="PROSITE" id="PS51935">
    <property type="entry name" value="NLPC_P60"/>
    <property type="match status" value="1"/>
</dbReference>
<protein>
    <submittedName>
        <fullName evidence="6">Cell wall-associated NlpC family hydrolase</fullName>
    </submittedName>
</protein>
<evidence type="ECO:0000259" key="5">
    <source>
        <dbReference type="PROSITE" id="PS51935"/>
    </source>
</evidence>
<dbReference type="Gene3D" id="6.10.250.3150">
    <property type="match status" value="1"/>
</dbReference>
<accession>A0A4Q8B7P4</accession>
<gene>
    <name evidence="6" type="ORF">EV384_2089</name>
</gene>
<dbReference type="Proteomes" id="UP000294114">
    <property type="component" value="Unassembled WGS sequence"/>
</dbReference>
<feature type="domain" description="NlpC/P60" evidence="5">
    <location>
        <begin position="267"/>
        <end position="382"/>
    </location>
</feature>
<evidence type="ECO:0000256" key="1">
    <source>
        <dbReference type="ARBA" id="ARBA00007074"/>
    </source>
</evidence>
<evidence type="ECO:0000256" key="2">
    <source>
        <dbReference type="ARBA" id="ARBA00022670"/>
    </source>
</evidence>
<dbReference type="InterPro" id="IPR051794">
    <property type="entry name" value="PG_Endopeptidase_C40"/>
</dbReference>
<name>A0A4Q8B7P4_9ACTN</name>
<dbReference type="PANTHER" id="PTHR47359:SF3">
    <property type="entry name" value="NLP_P60 DOMAIN-CONTAINING PROTEIN-RELATED"/>
    <property type="match status" value="1"/>
</dbReference>
<dbReference type="InterPro" id="IPR038765">
    <property type="entry name" value="Papain-like_cys_pep_sf"/>
</dbReference>
<evidence type="ECO:0000313" key="6">
    <source>
        <dbReference type="EMBL" id="RZU73670.1"/>
    </source>
</evidence>
<keyword evidence="3 6" id="KW-0378">Hydrolase</keyword>
<dbReference type="PANTHER" id="PTHR47359">
    <property type="entry name" value="PEPTIDOGLYCAN DL-ENDOPEPTIDASE CWLO"/>
    <property type="match status" value="1"/>
</dbReference>
<reference evidence="6 7" key="1">
    <citation type="submission" date="2019-02" db="EMBL/GenBank/DDBJ databases">
        <title>Sequencing the genomes of 1000 actinobacteria strains.</title>
        <authorList>
            <person name="Klenk H.-P."/>
        </authorList>
    </citation>
    <scope>NUCLEOTIDE SEQUENCE [LARGE SCALE GENOMIC DNA]</scope>
    <source>
        <strain evidence="6 7">DSM 45612</strain>
    </source>
</reference>
<dbReference type="Pfam" id="PF00877">
    <property type="entry name" value="NLPC_P60"/>
    <property type="match status" value="1"/>
</dbReference>